<dbReference type="HOGENOM" id="CLU_1268139_0_0_1"/>
<organism evidence="4 5">
    <name type="scientific">Helobdella robusta</name>
    <name type="common">Californian leech</name>
    <dbReference type="NCBI Taxonomy" id="6412"/>
    <lineage>
        <taxon>Eukaryota</taxon>
        <taxon>Metazoa</taxon>
        <taxon>Spiralia</taxon>
        <taxon>Lophotrochozoa</taxon>
        <taxon>Annelida</taxon>
        <taxon>Clitellata</taxon>
        <taxon>Hirudinea</taxon>
        <taxon>Rhynchobdellida</taxon>
        <taxon>Glossiphoniidae</taxon>
        <taxon>Helobdella</taxon>
    </lineage>
</organism>
<dbReference type="OrthoDB" id="6060175at2759"/>
<keyword evidence="5" id="KW-1185">Reference proteome</keyword>
<evidence type="ECO:0000313" key="3">
    <source>
        <dbReference type="EMBL" id="ESO04024.1"/>
    </source>
</evidence>
<dbReference type="InParanoid" id="T1F6C1"/>
<name>T1F6C1_HELRO</name>
<keyword evidence="2" id="KW-0812">Transmembrane</keyword>
<reference evidence="3 5" key="2">
    <citation type="journal article" date="2013" name="Nature">
        <title>Insights into bilaterian evolution from three spiralian genomes.</title>
        <authorList>
            <person name="Simakov O."/>
            <person name="Marletaz F."/>
            <person name="Cho S.J."/>
            <person name="Edsinger-Gonzales E."/>
            <person name="Havlak P."/>
            <person name="Hellsten U."/>
            <person name="Kuo D.H."/>
            <person name="Larsson T."/>
            <person name="Lv J."/>
            <person name="Arendt D."/>
            <person name="Savage R."/>
            <person name="Osoegawa K."/>
            <person name="de Jong P."/>
            <person name="Grimwood J."/>
            <person name="Chapman J.A."/>
            <person name="Shapiro H."/>
            <person name="Aerts A."/>
            <person name="Otillar R.P."/>
            <person name="Terry A.Y."/>
            <person name="Boore J.L."/>
            <person name="Grigoriev I.V."/>
            <person name="Lindberg D.R."/>
            <person name="Seaver E.C."/>
            <person name="Weisblat D.A."/>
            <person name="Putnam N.H."/>
            <person name="Rokhsar D.S."/>
        </authorList>
    </citation>
    <scope>NUCLEOTIDE SEQUENCE</scope>
</reference>
<gene>
    <name evidence="4" type="primary">20204370</name>
    <name evidence="3" type="ORF">HELRODRAFT_173093</name>
</gene>
<dbReference type="Proteomes" id="UP000015101">
    <property type="component" value="Unassembled WGS sequence"/>
</dbReference>
<proteinExistence type="predicted"/>
<dbReference type="RefSeq" id="XP_009017960.1">
    <property type="nucleotide sequence ID" value="XM_009019712.1"/>
</dbReference>
<dbReference type="EMBL" id="AMQM01004442">
    <property type="status" value="NOT_ANNOTATED_CDS"/>
    <property type="molecule type" value="Genomic_DNA"/>
</dbReference>
<dbReference type="KEGG" id="hro:HELRODRAFT_173093"/>
<dbReference type="EMBL" id="KB096551">
    <property type="protein sequence ID" value="ESO04024.1"/>
    <property type="molecule type" value="Genomic_DNA"/>
</dbReference>
<feature type="compositionally biased region" description="Polar residues" evidence="1">
    <location>
        <begin position="141"/>
        <end position="155"/>
    </location>
</feature>
<evidence type="ECO:0000256" key="2">
    <source>
        <dbReference type="SAM" id="Phobius"/>
    </source>
</evidence>
<dbReference type="CTD" id="20204370"/>
<evidence type="ECO:0000313" key="4">
    <source>
        <dbReference type="EnsemblMetazoa" id="HelroP173093"/>
    </source>
</evidence>
<reference evidence="4" key="3">
    <citation type="submission" date="2015-06" db="UniProtKB">
        <authorList>
            <consortium name="EnsemblMetazoa"/>
        </authorList>
    </citation>
    <scope>IDENTIFICATION</scope>
</reference>
<dbReference type="AlphaFoldDB" id="T1F6C1"/>
<dbReference type="CDD" id="cd12087">
    <property type="entry name" value="TM_EGFR-like"/>
    <property type="match status" value="1"/>
</dbReference>
<sequence>MHINCEEPDLANTLIEKNILKAQFCVNYDDQNHNITKFWNKVPSCGKVLDDSCGYPCFFTRDVCDAKDTDAYPPCVYTDILRNPVKTRTALSEDEKPPISEVCPCTNLLCSIATAATLTFPTSTTSSNKHDSLSSWNTVTSAAPSSDMSQTQTLVPPSSPSSSRELSVGLGVGLSLLVIVLIAVGLLFFFKRKMLLSKSGPLKDHITHVWVGEIESKV</sequence>
<keyword evidence="2" id="KW-0472">Membrane</keyword>
<keyword evidence="2" id="KW-1133">Transmembrane helix</keyword>
<accession>T1F6C1</accession>
<evidence type="ECO:0000313" key="5">
    <source>
        <dbReference type="Proteomes" id="UP000015101"/>
    </source>
</evidence>
<evidence type="ECO:0000256" key="1">
    <source>
        <dbReference type="SAM" id="MobiDB-lite"/>
    </source>
</evidence>
<reference evidence="5" key="1">
    <citation type="submission" date="2012-12" db="EMBL/GenBank/DDBJ databases">
        <authorList>
            <person name="Hellsten U."/>
            <person name="Grimwood J."/>
            <person name="Chapman J.A."/>
            <person name="Shapiro H."/>
            <person name="Aerts A."/>
            <person name="Otillar R.P."/>
            <person name="Terry A.Y."/>
            <person name="Boore J.L."/>
            <person name="Simakov O."/>
            <person name="Marletaz F."/>
            <person name="Cho S.-J."/>
            <person name="Edsinger-Gonzales E."/>
            <person name="Havlak P."/>
            <person name="Kuo D.-H."/>
            <person name="Larsson T."/>
            <person name="Lv J."/>
            <person name="Arendt D."/>
            <person name="Savage R."/>
            <person name="Osoegawa K."/>
            <person name="de Jong P."/>
            <person name="Lindberg D.R."/>
            <person name="Seaver E.C."/>
            <person name="Weisblat D.A."/>
            <person name="Putnam N.H."/>
            <person name="Grigoriev I.V."/>
            <person name="Rokhsar D.S."/>
        </authorList>
    </citation>
    <scope>NUCLEOTIDE SEQUENCE</scope>
</reference>
<feature type="transmembrane region" description="Helical" evidence="2">
    <location>
        <begin position="166"/>
        <end position="190"/>
    </location>
</feature>
<dbReference type="EnsemblMetazoa" id="HelroT173093">
    <property type="protein sequence ID" value="HelroP173093"/>
    <property type="gene ID" value="HelroG173093"/>
</dbReference>
<protein>
    <submittedName>
        <fullName evidence="3 4">Uncharacterized protein</fullName>
    </submittedName>
</protein>
<feature type="region of interest" description="Disordered" evidence="1">
    <location>
        <begin position="141"/>
        <end position="161"/>
    </location>
</feature>
<dbReference type="GeneID" id="20204370"/>